<dbReference type="Proteomes" id="UP000242875">
    <property type="component" value="Unassembled WGS sequence"/>
</dbReference>
<feature type="compositionally biased region" description="Low complexity" evidence="1">
    <location>
        <begin position="42"/>
        <end position="60"/>
    </location>
</feature>
<name>A0A261Y0F7_9FUNG</name>
<dbReference type="AlphaFoldDB" id="A0A261Y0F7"/>
<organism evidence="2 3">
    <name type="scientific">Bifiguratus adelaidae</name>
    <dbReference type="NCBI Taxonomy" id="1938954"/>
    <lineage>
        <taxon>Eukaryota</taxon>
        <taxon>Fungi</taxon>
        <taxon>Fungi incertae sedis</taxon>
        <taxon>Mucoromycota</taxon>
        <taxon>Mucoromycotina</taxon>
        <taxon>Endogonomycetes</taxon>
        <taxon>Endogonales</taxon>
        <taxon>Endogonales incertae sedis</taxon>
        <taxon>Bifiguratus</taxon>
    </lineage>
</organism>
<accession>A0A261Y0F7</accession>
<gene>
    <name evidence="2" type="ORF">BZG36_03405</name>
</gene>
<reference evidence="2 3" key="1">
    <citation type="journal article" date="2017" name="Mycologia">
        <title>Bifiguratus adelaidae, gen. et sp. nov., a new member of Mucoromycotina in endophytic and soil-dwelling habitats.</title>
        <authorList>
            <person name="Torres-Cruz T.J."/>
            <person name="Billingsley Tobias T.L."/>
            <person name="Almatruk M."/>
            <person name="Hesse C."/>
            <person name="Kuske C.R."/>
            <person name="Desiro A."/>
            <person name="Benucci G.M."/>
            <person name="Bonito G."/>
            <person name="Stajich J.E."/>
            <person name="Dunlap C."/>
            <person name="Arnold A.E."/>
            <person name="Porras-Alfaro A."/>
        </authorList>
    </citation>
    <scope>NUCLEOTIDE SEQUENCE [LARGE SCALE GENOMIC DNA]</scope>
    <source>
        <strain evidence="2 3">AZ0501</strain>
    </source>
</reference>
<evidence type="ECO:0000256" key="1">
    <source>
        <dbReference type="SAM" id="MobiDB-lite"/>
    </source>
</evidence>
<keyword evidence="3" id="KW-1185">Reference proteome</keyword>
<comment type="caution">
    <text evidence="2">The sequence shown here is derived from an EMBL/GenBank/DDBJ whole genome shotgun (WGS) entry which is preliminary data.</text>
</comment>
<evidence type="ECO:0000313" key="3">
    <source>
        <dbReference type="Proteomes" id="UP000242875"/>
    </source>
</evidence>
<sequence>MTAIIVWDGDPTDYADHGEPHSLRVACRRYSNAFKEAQRAIEGQAAGSSQSSKSPEGGQPKYLTTQKKQTDPGPASGQIIVISVVGIMLLN</sequence>
<dbReference type="EMBL" id="MVBO01000054">
    <property type="protein sequence ID" value="OZJ04073.1"/>
    <property type="molecule type" value="Genomic_DNA"/>
</dbReference>
<protein>
    <submittedName>
        <fullName evidence="2">Uncharacterized protein</fullName>
    </submittedName>
</protein>
<proteinExistence type="predicted"/>
<evidence type="ECO:0000313" key="2">
    <source>
        <dbReference type="EMBL" id="OZJ04073.1"/>
    </source>
</evidence>
<feature type="region of interest" description="Disordered" evidence="1">
    <location>
        <begin position="39"/>
        <end position="75"/>
    </location>
</feature>